<accession>A0A8H7VNL6</accession>
<dbReference type="EMBL" id="JAEPRB010000114">
    <property type="protein sequence ID" value="KAG2221274.1"/>
    <property type="molecule type" value="Genomic_DNA"/>
</dbReference>
<feature type="compositionally biased region" description="Acidic residues" evidence="1">
    <location>
        <begin position="1"/>
        <end position="21"/>
    </location>
</feature>
<comment type="caution">
    <text evidence="2">The sequence shown here is derived from an EMBL/GenBank/DDBJ whole genome shotgun (WGS) entry which is preliminary data.</text>
</comment>
<reference evidence="2 3" key="1">
    <citation type="submission" date="2020-12" db="EMBL/GenBank/DDBJ databases">
        <title>Metabolic potential, ecology and presence of endohyphal bacteria is reflected in genomic diversity of Mucoromycotina.</title>
        <authorList>
            <person name="Muszewska A."/>
            <person name="Okrasinska A."/>
            <person name="Steczkiewicz K."/>
            <person name="Drgas O."/>
            <person name="Orlowska M."/>
            <person name="Perlinska-Lenart U."/>
            <person name="Aleksandrzak-Piekarczyk T."/>
            <person name="Szatraj K."/>
            <person name="Zielenkiewicz U."/>
            <person name="Pilsyk S."/>
            <person name="Malc E."/>
            <person name="Mieczkowski P."/>
            <person name="Kruszewska J.S."/>
            <person name="Biernat P."/>
            <person name="Pawlowska J."/>
        </authorList>
    </citation>
    <scope>NUCLEOTIDE SEQUENCE [LARGE SCALE GENOMIC DNA]</scope>
    <source>
        <strain evidence="2 3">CBS 142.35</strain>
    </source>
</reference>
<evidence type="ECO:0000256" key="1">
    <source>
        <dbReference type="SAM" id="MobiDB-lite"/>
    </source>
</evidence>
<organism evidence="2 3">
    <name type="scientific">Circinella minor</name>
    <dbReference type="NCBI Taxonomy" id="1195481"/>
    <lineage>
        <taxon>Eukaryota</taxon>
        <taxon>Fungi</taxon>
        <taxon>Fungi incertae sedis</taxon>
        <taxon>Mucoromycota</taxon>
        <taxon>Mucoromycotina</taxon>
        <taxon>Mucoromycetes</taxon>
        <taxon>Mucorales</taxon>
        <taxon>Lichtheimiaceae</taxon>
        <taxon>Circinella</taxon>
    </lineage>
</organism>
<name>A0A8H7VNL6_9FUNG</name>
<proteinExistence type="predicted"/>
<gene>
    <name evidence="2" type="ORF">INT45_012395</name>
</gene>
<feature type="compositionally biased region" description="Basic and acidic residues" evidence="1">
    <location>
        <begin position="25"/>
        <end position="36"/>
    </location>
</feature>
<evidence type="ECO:0000313" key="2">
    <source>
        <dbReference type="EMBL" id="KAG2221274.1"/>
    </source>
</evidence>
<sequence>MVPSAEEDQYDVSVDEDDILDNIDCNDKDKEEDIAHHHNANNTVDDNNTTEENRNESSASTALADVGTMNRHAVYNEPGTHKCALHLDDSDEDFGISTLLRSLMDLYNIRTADNSLLSTRNRTSLSDLASLIILHSSTAHTARSQYRSMAQRQGAAHATIPVQTQAGRN</sequence>
<dbReference type="Proteomes" id="UP000646827">
    <property type="component" value="Unassembled WGS sequence"/>
</dbReference>
<dbReference type="AlphaFoldDB" id="A0A8H7VNL6"/>
<feature type="region of interest" description="Disordered" evidence="1">
    <location>
        <begin position="1"/>
        <end position="65"/>
    </location>
</feature>
<dbReference type="OrthoDB" id="10452549at2759"/>
<evidence type="ECO:0000313" key="3">
    <source>
        <dbReference type="Proteomes" id="UP000646827"/>
    </source>
</evidence>
<protein>
    <submittedName>
        <fullName evidence="2">Uncharacterized protein</fullName>
    </submittedName>
</protein>
<keyword evidence="3" id="KW-1185">Reference proteome</keyword>